<evidence type="ECO:0000313" key="13">
    <source>
        <dbReference type="Proteomes" id="UP000471435"/>
    </source>
</evidence>
<name>A0A6I4V283_9SPHN</name>
<evidence type="ECO:0000256" key="7">
    <source>
        <dbReference type="ARBA" id="ARBA00022833"/>
    </source>
</evidence>
<comment type="caution">
    <text evidence="12">The sequence shown here is derived from an EMBL/GenBank/DDBJ whole genome shotgun (WGS) entry which is preliminary data.</text>
</comment>
<dbReference type="SUPFAM" id="SSF51261">
    <property type="entry name" value="Duplicated hybrid motif"/>
    <property type="match status" value="1"/>
</dbReference>
<feature type="compositionally biased region" description="Basic and acidic residues" evidence="9">
    <location>
        <begin position="547"/>
        <end position="561"/>
    </location>
</feature>
<dbReference type="Proteomes" id="UP000471435">
    <property type="component" value="Unassembled WGS sequence"/>
</dbReference>
<reference evidence="12 13" key="1">
    <citation type="submission" date="2019-12" db="EMBL/GenBank/DDBJ databases">
        <title>Genomic-based taxomic classification of the family Erythrobacteraceae.</title>
        <authorList>
            <person name="Xu L."/>
        </authorList>
    </citation>
    <scope>NUCLEOTIDE SEQUENCE [LARGE SCALE GENOMIC DNA]</scope>
    <source>
        <strain evidence="12 13">SW-109</strain>
    </source>
</reference>
<organism evidence="12 13">
    <name type="scientific">Pontixanthobacter luteolus</name>
    <dbReference type="NCBI Taxonomy" id="295089"/>
    <lineage>
        <taxon>Bacteria</taxon>
        <taxon>Pseudomonadati</taxon>
        <taxon>Pseudomonadota</taxon>
        <taxon>Alphaproteobacteria</taxon>
        <taxon>Sphingomonadales</taxon>
        <taxon>Erythrobacteraceae</taxon>
        <taxon>Pontixanthobacter</taxon>
    </lineage>
</organism>
<keyword evidence="7" id="KW-0862">Zinc</keyword>
<accession>A0A6I4V283</accession>
<dbReference type="GO" id="GO:0046872">
    <property type="term" value="F:metal ion binding"/>
    <property type="evidence" value="ECO:0007669"/>
    <property type="project" value="UniProtKB-KW"/>
</dbReference>
<dbReference type="Pfam" id="PF19425">
    <property type="entry name" value="Csd3_N2"/>
    <property type="match status" value="1"/>
</dbReference>
<dbReference type="InterPro" id="IPR011055">
    <property type="entry name" value="Dup_hybrid_motif"/>
</dbReference>
<keyword evidence="3" id="KW-0645">Protease</keyword>
<evidence type="ECO:0000259" key="10">
    <source>
        <dbReference type="Pfam" id="PF01551"/>
    </source>
</evidence>
<dbReference type="Gene3D" id="2.70.70.10">
    <property type="entry name" value="Glucose Permease (Domain IIA)"/>
    <property type="match status" value="1"/>
</dbReference>
<keyword evidence="4" id="KW-0479">Metal-binding</keyword>
<proteinExistence type="predicted"/>
<dbReference type="PANTHER" id="PTHR21666">
    <property type="entry name" value="PEPTIDASE-RELATED"/>
    <property type="match status" value="1"/>
</dbReference>
<gene>
    <name evidence="12" type="ORF">GRI43_10985</name>
</gene>
<evidence type="ECO:0000256" key="9">
    <source>
        <dbReference type="SAM" id="MobiDB-lite"/>
    </source>
</evidence>
<evidence type="ECO:0000259" key="11">
    <source>
        <dbReference type="Pfam" id="PF19425"/>
    </source>
</evidence>
<evidence type="ECO:0000313" key="12">
    <source>
        <dbReference type="EMBL" id="MXP47908.1"/>
    </source>
</evidence>
<evidence type="ECO:0000256" key="6">
    <source>
        <dbReference type="ARBA" id="ARBA00022801"/>
    </source>
</evidence>
<evidence type="ECO:0000256" key="1">
    <source>
        <dbReference type="ARBA" id="ARBA00001947"/>
    </source>
</evidence>
<dbReference type="InterPro" id="IPR050570">
    <property type="entry name" value="Cell_wall_metabolism_enzyme"/>
</dbReference>
<evidence type="ECO:0000256" key="3">
    <source>
        <dbReference type="ARBA" id="ARBA00022670"/>
    </source>
</evidence>
<comment type="cofactor">
    <cofactor evidence="1">
        <name>Zn(2+)</name>
        <dbReference type="ChEBI" id="CHEBI:29105"/>
    </cofactor>
</comment>
<comment type="subcellular location">
    <subcellularLocation>
        <location evidence="2">Cell envelope</location>
    </subcellularLocation>
</comment>
<dbReference type="Pfam" id="PF01551">
    <property type="entry name" value="Peptidase_M23"/>
    <property type="match status" value="1"/>
</dbReference>
<keyword evidence="13" id="KW-1185">Reference proteome</keyword>
<evidence type="ECO:0000256" key="4">
    <source>
        <dbReference type="ARBA" id="ARBA00022723"/>
    </source>
</evidence>
<keyword evidence="5" id="KW-0732">Signal</keyword>
<evidence type="ECO:0000256" key="2">
    <source>
        <dbReference type="ARBA" id="ARBA00004196"/>
    </source>
</evidence>
<feature type="domain" description="Csd3-like second N-terminal" evidence="11">
    <location>
        <begin position="283"/>
        <end position="389"/>
    </location>
</feature>
<sequence length="567" mass="61013">MGNQACTGRGIRIFVRPQQESALFNPRKNGQADAAGSDDAAASFDDGQWRTVALTHAQIVDDERPQIIQRAGSLAERFDEWRFSASEKLEKLDLAPDLAESIGSGRWFRGLGTMIALSAVALAMWPDVSPLEAAPAMEIDETVRDEFRSQMIMPLALGADSGRHMGATPAVVELASAPERPSLDFVATLARGDSFGRMLQRAGVGSSDAQRVSELIARSIPLSDIESGTQVDITLGRRPAPGEARPLDAINFRARFDLALQIDRVDGNLSLKRIPIQVDDTPLRIRGKVGASLYRSARAAGAPASAVQQYLSALGDQIDLDRSVRSTDTFDIIIAHRRAATGERQAGKLLYAGVDRGGQAKTQLMRWGDDGRFYEASGVGEQRNGLIAPVPGPISSRFGMRRHPILGYRRMHSGLDFRAGSGTPIVAVTDARVSGAGRMGGCGNAVRLDHGGGLSTRYCHMSRVAVRAGQSVRRGQVIGYVGSTGLSTGPHLHYEMYRNGRAVNPASVKFVTRAQLSGADLRKFREALAALKTVEAGAALTDLKADTPVEEEPVREIDKLTQPKKIS</sequence>
<feature type="region of interest" description="Disordered" evidence="9">
    <location>
        <begin position="547"/>
        <end position="567"/>
    </location>
</feature>
<dbReference type="GO" id="GO:0030313">
    <property type="term" value="C:cell envelope"/>
    <property type="evidence" value="ECO:0007669"/>
    <property type="project" value="UniProtKB-SubCell"/>
</dbReference>
<dbReference type="EMBL" id="WTYP01000002">
    <property type="protein sequence ID" value="MXP47908.1"/>
    <property type="molecule type" value="Genomic_DNA"/>
</dbReference>
<evidence type="ECO:0000256" key="8">
    <source>
        <dbReference type="ARBA" id="ARBA00023049"/>
    </source>
</evidence>
<dbReference type="InterPro" id="IPR016047">
    <property type="entry name" value="M23ase_b-sheet_dom"/>
</dbReference>
<dbReference type="Gene3D" id="3.10.450.350">
    <property type="match status" value="1"/>
</dbReference>
<dbReference type="GO" id="GO:0004222">
    <property type="term" value="F:metalloendopeptidase activity"/>
    <property type="evidence" value="ECO:0007669"/>
    <property type="project" value="TreeGrafter"/>
</dbReference>
<dbReference type="CDD" id="cd12797">
    <property type="entry name" value="M23_peptidase"/>
    <property type="match status" value="1"/>
</dbReference>
<dbReference type="PANTHER" id="PTHR21666:SF289">
    <property type="entry name" value="L-ALA--D-GLU ENDOPEPTIDASE"/>
    <property type="match status" value="1"/>
</dbReference>
<keyword evidence="8" id="KW-0482">Metalloprotease</keyword>
<dbReference type="InterPro" id="IPR045834">
    <property type="entry name" value="Csd3_N2"/>
</dbReference>
<dbReference type="GO" id="GO:0006508">
    <property type="term" value="P:proteolysis"/>
    <property type="evidence" value="ECO:0007669"/>
    <property type="project" value="UniProtKB-KW"/>
</dbReference>
<protein>
    <submittedName>
        <fullName evidence="12">Peptidoglycan DD-metalloendopeptidase family protein</fullName>
    </submittedName>
</protein>
<keyword evidence="6" id="KW-0378">Hydrolase</keyword>
<evidence type="ECO:0000256" key="5">
    <source>
        <dbReference type="ARBA" id="ARBA00022729"/>
    </source>
</evidence>
<dbReference type="OrthoDB" id="9815245at2"/>
<feature type="domain" description="M23ase beta-sheet core" evidence="10">
    <location>
        <begin position="410"/>
        <end position="505"/>
    </location>
</feature>
<dbReference type="AlphaFoldDB" id="A0A6I4V283"/>